<evidence type="ECO:0000313" key="2">
    <source>
        <dbReference type="Proteomes" id="UP001316384"/>
    </source>
</evidence>
<evidence type="ECO:0000313" key="1">
    <source>
        <dbReference type="EMBL" id="UUI72661.1"/>
    </source>
</evidence>
<dbReference type="RefSeq" id="WP_227578221.1">
    <property type="nucleotide sequence ID" value="NZ_CP101987.1"/>
</dbReference>
<keyword evidence="2" id="KW-1185">Reference proteome</keyword>
<gene>
    <name evidence="1" type="ORF">NP048_04165</name>
</gene>
<sequence>MLLPTPRPHRSSRGMTVWRVSSRTALALVAVVLAVGCEGPSIEAEVRNESGRDGLTAVVVDAQGLDSFTSTMEEVAYLDTQWVDRELQCLVEEDGHLEIRDADGDVIVRHDFADRPVCDGDVGVLGEDGTLTWE</sequence>
<protein>
    <recommendedName>
        <fullName evidence="3">DUF4333 domain-containing protein</fullName>
    </recommendedName>
</protein>
<name>A0ABY5KQ84_9CELL</name>
<accession>A0ABY5KQ84</accession>
<organism evidence="1 2">
    <name type="scientific">Cellulomonas xiejunii</name>
    <dbReference type="NCBI Taxonomy" id="2968083"/>
    <lineage>
        <taxon>Bacteria</taxon>
        <taxon>Bacillati</taxon>
        <taxon>Actinomycetota</taxon>
        <taxon>Actinomycetes</taxon>
        <taxon>Micrococcales</taxon>
        <taxon>Cellulomonadaceae</taxon>
        <taxon>Cellulomonas</taxon>
    </lineage>
</organism>
<dbReference type="Proteomes" id="UP001316384">
    <property type="component" value="Chromosome"/>
</dbReference>
<dbReference type="EMBL" id="CP101987">
    <property type="protein sequence ID" value="UUI72661.1"/>
    <property type="molecule type" value="Genomic_DNA"/>
</dbReference>
<evidence type="ECO:0008006" key="3">
    <source>
        <dbReference type="Google" id="ProtNLM"/>
    </source>
</evidence>
<proteinExistence type="predicted"/>
<reference evidence="1 2" key="1">
    <citation type="submission" date="2022-07" db="EMBL/GenBank/DDBJ databases">
        <title>Novel species in genus cellulomonas.</title>
        <authorList>
            <person name="Ye L."/>
        </authorList>
    </citation>
    <scope>NUCLEOTIDE SEQUENCE [LARGE SCALE GENOMIC DNA]</scope>
    <source>
        <strain evidence="2">zg-B89</strain>
    </source>
</reference>